<dbReference type="AlphaFoldDB" id="A0A3A4KUQ8"/>
<evidence type="ECO:0000313" key="3">
    <source>
        <dbReference type="Proteomes" id="UP000266677"/>
    </source>
</evidence>
<accession>A0A3A4KUQ8</accession>
<dbReference type="OrthoDB" id="4564836at2"/>
<gene>
    <name evidence="2" type="ORF">D5S18_20650</name>
</gene>
<evidence type="ECO:0008006" key="4">
    <source>
        <dbReference type="Google" id="ProtNLM"/>
    </source>
</evidence>
<sequence length="126" mass="12707">MGNRIAAACVLAAGLVLFAAPAAGADVVGIGVLPGINYGFGTNYGTGCTYTIRARVSDPVAPVTFYDNGSVLGTVRPSGGIALLDWVPAGIGMHTLSADQPADDPARTEVRVAEGRHVGYACAVFG</sequence>
<reference evidence="2 3" key="1">
    <citation type="submission" date="2018-09" db="EMBL/GenBank/DDBJ databases">
        <title>YIM PH21274 draft genome.</title>
        <authorList>
            <person name="Miao C."/>
        </authorList>
    </citation>
    <scope>NUCLEOTIDE SEQUENCE [LARGE SCALE GENOMIC DNA]</scope>
    <source>
        <strain evidence="2 3">YIM PH 21724</strain>
    </source>
</reference>
<organism evidence="2 3">
    <name type="scientific">Nocardia panacis</name>
    <dbReference type="NCBI Taxonomy" id="2340916"/>
    <lineage>
        <taxon>Bacteria</taxon>
        <taxon>Bacillati</taxon>
        <taxon>Actinomycetota</taxon>
        <taxon>Actinomycetes</taxon>
        <taxon>Mycobacteriales</taxon>
        <taxon>Nocardiaceae</taxon>
        <taxon>Nocardia</taxon>
    </lineage>
</organism>
<feature type="chain" id="PRO_5017429900" description="Ig-like domain repeat protein" evidence="1">
    <location>
        <begin position="26"/>
        <end position="126"/>
    </location>
</feature>
<dbReference type="RefSeq" id="WP_120042680.1">
    <property type="nucleotide sequence ID" value="NZ_QZFU01000023.1"/>
</dbReference>
<dbReference type="Proteomes" id="UP000266677">
    <property type="component" value="Unassembled WGS sequence"/>
</dbReference>
<name>A0A3A4KUQ8_9NOCA</name>
<comment type="caution">
    <text evidence="2">The sequence shown here is derived from an EMBL/GenBank/DDBJ whole genome shotgun (WGS) entry which is preliminary data.</text>
</comment>
<protein>
    <recommendedName>
        <fullName evidence="4">Ig-like domain repeat protein</fullName>
    </recommendedName>
</protein>
<feature type="signal peptide" evidence="1">
    <location>
        <begin position="1"/>
        <end position="25"/>
    </location>
</feature>
<proteinExistence type="predicted"/>
<evidence type="ECO:0000256" key="1">
    <source>
        <dbReference type="SAM" id="SignalP"/>
    </source>
</evidence>
<keyword evidence="3" id="KW-1185">Reference proteome</keyword>
<evidence type="ECO:0000313" key="2">
    <source>
        <dbReference type="EMBL" id="RJO73604.1"/>
    </source>
</evidence>
<dbReference type="EMBL" id="QZFU01000023">
    <property type="protein sequence ID" value="RJO73604.1"/>
    <property type="molecule type" value="Genomic_DNA"/>
</dbReference>
<keyword evidence="1" id="KW-0732">Signal</keyword>